<dbReference type="Gene3D" id="1.20.245.10">
    <property type="entry name" value="Lipoxygenase-1, Domain 5"/>
    <property type="match status" value="1"/>
</dbReference>
<dbReference type="AlphaFoldDB" id="A0A5B8MWR2"/>
<keyword evidence="1" id="KW-0479">Metal-binding</keyword>
<evidence type="ECO:0000256" key="1">
    <source>
        <dbReference type="ARBA" id="ARBA00022723"/>
    </source>
</evidence>
<accession>A0A5B8MWR2</accession>
<dbReference type="InterPro" id="IPR013819">
    <property type="entry name" value="LipOase_C"/>
</dbReference>
<name>A0A5B8MWR2_9CHLO</name>
<organism evidence="6 7">
    <name type="scientific">Chloropicon primus</name>
    <dbReference type="NCBI Taxonomy" id="1764295"/>
    <lineage>
        <taxon>Eukaryota</taxon>
        <taxon>Viridiplantae</taxon>
        <taxon>Chlorophyta</taxon>
        <taxon>Chloropicophyceae</taxon>
        <taxon>Chloropicales</taxon>
        <taxon>Chloropicaceae</taxon>
        <taxon>Chloropicon</taxon>
    </lineage>
</organism>
<dbReference type="Proteomes" id="UP000316726">
    <property type="component" value="Chromosome 14"/>
</dbReference>
<dbReference type="OrthoDB" id="407298at2759"/>
<dbReference type="PROSITE" id="PS51393">
    <property type="entry name" value="LIPOXYGENASE_3"/>
    <property type="match status" value="1"/>
</dbReference>
<evidence type="ECO:0000259" key="5">
    <source>
        <dbReference type="PROSITE" id="PS51393"/>
    </source>
</evidence>
<dbReference type="Gene3D" id="3.10.450.60">
    <property type="match status" value="1"/>
</dbReference>
<feature type="compositionally biased region" description="Low complexity" evidence="4">
    <location>
        <begin position="1"/>
        <end position="13"/>
    </location>
</feature>
<dbReference type="GO" id="GO:0046872">
    <property type="term" value="F:metal ion binding"/>
    <property type="evidence" value="ECO:0007669"/>
    <property type="project" value="UniProtKB-KW"/>
</dbReference>
<sequence length="804" mass="90417">MGAAASSPSSNASVLDGGKGREEKVDLRGERYYIELDFIAPPENKKLSNNLALYFKGTNSYSPRIYPAKIASDQRNDFYFDGSKEFRTKEELKTSTQVFDAKVTGLGGTAYRYSFEFRDDVVYGDIQIFWVKNTGADAKANLRVQQARVRKTMSGGLKCTEERTYIFPCHCNVLFGTEKHFYEGKSYLPSETPFHLRKWRARELVEKGDEYELGEFREGLPSVWNVAGDEDLLPEHQTGIIDLKAQAAGIVVATGLDAIASSTGEDGAKAKWQCISHQREEGSSVDAENALVSRVWPTEASTTAPDAGREDGQRGAALPPPHCISAFNKSYWRNDVHFARQFLQGPHAEMLVACKDVSQLPDWLMRKREFTEALAGLQEGTSRINKHVMQEIAHGRIFILDLENVSSFYSTIDAGDKGKHLALGPLCVFYLADDPERRFSSNVMTLLPLVITLDATDSESPVYTPLDDPWLWQLAKCYISSADVQVHITVSLLLNSVVALEPFAISLHESLSSLHPIWKLLYPYLRYKCSEGTMMRQAFFGDSGILEGLFPLGEEGCVELLKEAVEGWSLEDMGFPTTLAMRGLDGTDKLPEYPYRDDGLLIWCTISDFVTSYIGCYYADDQAVEDDYEVQNFLKNSSSLYDREDGDEEEMEALKLSSKEDLVTMATTIIWLCTGYQMGLLKGLYQSMAFIPDRPVFMSEMAPYEKPEEPMTEKEFLEHLPSKGATVSAVAILFTLSNFKECTAALSSKAQDNKVKSYVSDPKALECIRVFESNMDKVEKIIRQRNLKRDEDYPWMLPSKLHFL</sequence>
<keyword evidence="3" id="KW-0560">Oxidoreductase</keyword>
<protein>
    <submittedName>
        <fullName evidence="6">Lipoxygenase</fullName>
    </submittedName>
</protein>
<evidence type="ECO:0000256" key="3">
    <source>
        <dbReference type="ARBA" id="ARBA00023002"/>
    </source>
</evidence>
<proteinExistence type="predicted"/>
<dbReference type="PRINTS" id="PR00087">
    <property type="entry name" value="LIPOXYGENASE"/>
</dbReference>
<reference evidence="6 7" key="1">
    <citation type="submission" date="2018-07" db="EMBL/GenBank/DDBJ databases">
        <title>The complete nuclear genome of the prasinophyte Chloropicon primus (CCMP1205).</title>
        <authorList>
            <person name="Pombert J.-F."/>
            <person name="Otis C."/>
            <person name="Turmel M."/>
            <person name="Lemieux C."/>
        </authorList>
    </citation>
    <scope>NUCLEOTIDE SEQUENCE [LARGE SCALE GENOMIC DNA]</scope>
    <source>
        <strain evidence="6 7">CCMP1205</strain>
    </source>
</reference>
<evidence type="ECO:0000256" key="4">
    <source>
        <dbReference type="SAM" id="MobiDB-lite"/>
    </source>
</evidence>
<evidence type="ECO:0000313" key="7">
    <source>
        <dbReference type="Proteomes" id="UP000316726"/>
    </source>
</evidence>
<evidence type="ECO:0000313" key="6">
    <source>
        <dbReference type="EMBL" id="QDZ24741.1"/>
    </source>
</evidence>
<dbReference type="InterPro" id="IPR000907">
    <property type="entry name" value="LipOase"/>
</dbReference>
<feature type="region of interest" description="Disordered" evidence="4">
    <location>
        <begin position="1"/>
        <end position="20"/>
    </location>
</feature>
<dbReference type="STRING" id="1764295.A0A5B8MWR2"/>
<dbReference type="GO" id="GO:0034440">
    <property type="term" value="P:lipid oxidation"/>
    <property type="evidence" value="ECO:0007669"/>
    <property type="project" value="InterPro"/>
</dbReference>
<dbReference type="EMBL" id="CP031047">
    <property type="protein sequence ID" value="QDZ24741.1"/>
    <property type="molecule type" value="Genomic_DNA"/>
</dbReference>
<gene>
    <name evidence="6" type="ORF">A3770_14p72590</name>
</gene>
<keyword evidence="7" id="KW-1185">Reference proteome</keyword>
<dbReference type="Pfam" id="PF00305">
    <property type="entry name" value="Lipoxygenase"/>
    <property type="match status" value="1"/>
</dbReference>
<keyword evidence="2" id="KW-0223">Dioxygenase</keyword>
<dbReference type="SUPFAM" id="SSF48484">
    <property type="entry name" value="Lipoxigenase"/>
    <property type="match status" value="1"/>
</dbReference>
<feature type="domain" description="Lipoxygenase" evidence="5">
    <location>
        <begin position="186"/>
        <end position="804"/>
    </location>
</feature>
<dbReference type="InterPro" id="IPR036226">
    <property type="entry name" value="LipOase_C_sf"/>
</dbReference>
<dbReference type="PANTHER" id="PTHR11771">
    <property type="entry name" value="LIPOXYGENASE"/>
    <property type="match status" value="1"/>
</dbReference>
<dbReference type="GO" id="GO:0016702">
    <property type="term" value="F:oxidoreductase activity, acting on single donors with incorporation of molecular oxygen, incorporation of two atoms of oxygen"/>
    <property type="evidence" value="ECO:0007669"/>
    <property type="project" value="InterPro"/>
</dbReference>
<evidence type="ECO:0000256" key="2">
    <source>
        <dbReference type="ARBA" id="ARBA00022964"/>
    </source>
</evidence>